<evidence type="ECO:0000313" key="10">
    <source>
        <dbReference type="Proteomes" id="UP000034595"/>
    </source>
</evidence>
<protein>
    <recommendedName>
        <fullName evidence="8">Major facilitator superfamily (MFS) profile domain-containing protein</fullName>
    </recommendedName>
</protein>
<feature type="transmembrane region" description="Helical" evidence="7">
    <location>
        <begin position="246"/>
        <end position="266"/>
    </location>
</feature>
<evidence type="ECO:0000256" key="1">
    <source>
        <dbReference type="ARBA" id="ARBA00004651"/>
    </source>
</evidence>
<evidence type="ECO:0000313" key="9">
    <source>
        <dbReference type="EMBL" id="KKT81723.1"/>
    </source>
</evidence>
<feature type="transmembrane region" description="Helical" evidence="7">
    <location>
        <begin position="134"/>
        <end position="157"/>
    </location>
</feature>
<dbReference type="InterPro" id="IPR020846">
    <property type="entry name" value="MFS_dom"/>
</dbReference>
<evidence type="ECO:0000259" key="8">
    <source>
        <dbReference type="PROSITE" id="PS50850"/>
    </source>
</evidence>
<dbReference type="PANTHER" id="PTHR23517:SF3">
    <property type="entry name" value="INTEGRAL MEMBRANE TRANSPORT PROTEIN"/>
    <property type="match status" value="1"/>
</dbReference>
<dbReference type="GO" id="GO:0022857">
    <property type="term" value="F:transmembrane transporter activity"/>
    <property type="evidence" value="ECO:0007669"/>
    <property type="project" value="InterPro"/>
</dbReference>
<evidence type="ECO:0000256" key="4">
    <source>
        <dbReference type="ARBA" id="ARBA00022692"/>
    </source>
</evidence>
<sequence>MPHHPAKKTMLLLVYLASFLYSFHYALPLYIESSFIAQFLSTEEMIGVIFSIAAIISVVSIFFFPRVLRKFGNYRTTLAIMGLEIATLLSLVAFSIPLVVVGLFIVHQALLSLIFLNLDTFVESYSDNQSTGSIRGVFMTVLNIAIAIAPFLAGLMLTDHDFWKVYLAGAIFMSLCFLVIAKNFKHYIDPQYLVPKFKDTIKTVLKSHDLHSVIFLHFLLAFFFSWMVIYTPIYLNKHIGIPMSDILSVIIPVALLPFIFFEAILGRIADTKLGEKEIVTMGFLLMAVATMGLSWITSTSVVVWAVALLITRIGASAVESMIESYFYKKVGPEEINLVTFMRMVRGSAYIVGPLLGSLVLSFINFRFLFFTLGIIVLTSIPYTLTIKDTK</sequence>
<proteinExistence type="predicted"/>
<feature type="transmembrane region" description="Helical" evidence="7">
    <location>
        <begin position="278"/>
        <end position="296"/>
    </location>
</feature>
<dbReference type="SUPFAM" id="SSF103473">
    <property type="entry name" value="MFS general substrate transporter"/>
    <property type="match status" value="1"/>
</dbReference>
<feature type="transmembrane region" description="Helical" evidence="7">
    <location>
        <begin position="12"/>
        <end position="31"/>
    </location>
</feature>
<dbReference type="PROSITE" id="PS50850">
    <property type="entry name" value="MFS"/>
    <property type="match status" value="1"/>
</dbReference>
<feature type="domain" description="Major facilitator superfamily (MFS) profile" evidence="8">
    <location>
        <begin position="10"/>
        <end position="390"/>
    </location>
</feature>
<evidence type="ECO:0000256" key="2">
    <source>
        <dbReference type="ARBA" id="ARBA00022448"/>
    </source>
</evidence>
<keyword evidence="4 7" id="KW-0812">Transmembrane</keyword>
<feature type="transmembrane region" description="Helical" evidence="7">
    <location>
        <begin position="213"/>
        <end position="234"/>
    </location>
</feature>
<dbReference type="AlphaFoldDB" id="A0A0G1KDR6"/>
<evidence type="ECO:0000256" key="3">
    <source>
        <dbReference type="ARBA" id="ARBA00022475"/>
    </source>
</evidence>
<organism evidence="9 10">
    <name type="scientific">Candidatus Azambacteria bacterium GW2011_GWA1_44_9</name>
    <dbReference type="NCBI Taxonomy" id="1618610"/>
    <lineage>
        <taxon>Bacteria</taxon>
        <taxon>Candidatus Azamiibacteriota</taxon>
    </lineage>
</organism>
<keyword evidence="6 7" id="KW-0472">Membrane</keyword>
<dbReference type="Pfam" id="PF07690">
    <property type="entry name" value="MFS_1"/>
    <property type="match status" value="1"/>
</dbReference>
<dbReference type="InterPro" id="IPR036259">
    <property type="entry name" value="MFS_trans_sf"/>
</dbReference>
<dbReference type="PANTHER" id="PTHR23517">
    <property type="entry name" value="RESISTANCE PROTEIN MDTM, PUTATIVE-RELATED-RELATED"/>
    <property type="match status" value="1"/>
</dbReference>
<accession>A0A0G1KDR6</accession>
<feature type="transmembrane region" description="Helical" evidence="7">
    <location>
        <begin position="163"/>
        <end position="181"/>
    </location>
</feature>
<reference evidence="9 10" key="1">
    <citation type="journal article" date="2015" name="Nature">
        <title>rRNA introns, odd ribosomes, and small enigmatic genomes across a large radiation of phyla.</title>
        <authorList>
            <person name="Brown C.T."/>
            <person name="Hug L.A."/>
            <person name="Thomas B.C."/>
            <person name="Sharon I."/>
            <person name="Castelle C.J."/>
            <person name="Singh A."/>
            <person name="Wilkins M.J."/>
            <person name="Williams K.H."/>
            <person name="Banfield J.F."/>
        </authorList>
    </citation>
    <scope>NUCLEOTIDE SEQUENCE [LARGE SCALE GENOMIC DNA]</scope>
</reference>
<feature type="transmembrane region" description="Helical" evidence="7">
    <location>
        <begin position="343"/>
        <end position="363"/>
    </location>
</feature>
<keyword evidence="2" id="KW-0813">Transport</keyword>
<dbReference type="InterPro" id="IPR011701">
    <property type="entry name" value="MFS"/>
</dbReference>
<comment type="caution">
    <text evidence="9">The sequence shown here is derived from an EMBL/GenBank/DDBJ whole genome shotgun (WGS) entry which is preliminary data.</text>
</comment>
<dbReference type="InterPro" id="IPR050171">
    <property type="entry name" value="MFS_Transporters"/>
</dbReference>
<gene>
    <name evidence="9" type="ORF">UW78_C0006G0088</name>
</gene>
<dbReference type="EMBL" id="LCJQ01000006">
    <property type="protein sequence ID" value="KKT81723.1"/>
    <property type="molecule type" value="Genomic_DNA"/>
</dbReference>
<dbReference type="Proteomes" id="UP000034595">
    <property type="component" value="Unassembled WGS sequence"/>
</dbReference>
<evidence type="ECO:0000256" key="5">
    <source>
        <dbReference type="ARBA" id="ARBA00022989"/>
    </source>
</evidence>
<name>A0A0G1KDR6_9BACT</name>
<dbReference type="GO" id="GO:0005886">
    <property type="term" value="C:plasma membrane"/>
    <property type="evidence" value="ECO:0007669"/>
    <property type="project" value="UniProtKB-SubCell"/>
</dbReference>
<dbReference type="Gene3D" id="1.20.1250.20">
    <property type="entry name" value="MFS general substrate transporter like domains"/>
    <property type="match status" value="2"/>
</dbReference>
<evidence type="ECO:0000256" key="7">
    <source>
        <dbReference type="SAM" id="Phobius"/>
    </source>
</evidence>
<feature type="transmembrane region" description="Helical" evidence="7">
    <location>
        <begin position="46"/>
        <end position="64"/>
    </location>
</feature>
<keyword evidence="3" id="KW-1003">Cell membrane</keyword>
<comment type="subcellular location">
    <subcellularLocation>
        <location evidence="1">Cell membrane</location>
        <topology evidence="1">Multi-pass membrane protein</topology>
    </subcellularLocation>
</comment>
<evidence type="ECO:0000256" key="6">
    <source>
        <dbReference type="ARBA" id="ARBA00023136"/>
    </source>
</evidence>
<keyword evidence="5 7" id="KW-1133">Transmembrane helix</keyword>
<feature type="transmembrane region" description="Helical" evidence="7">
    <location>
        <begin position="369"/>
        <end position="386"/>
    </location>
</feature>